<protein>
    <submittedName>
        <fullName evidence="8">TM2 domain-containing protein</fullName>
    </submittedName>
</protein>
<gene>
    <name evidence="8" type="ORF">GMRT_10762</name>
</gene>
<organism evidence="8 9">
    <name type="scientific">Giardia muris</name>
    <dbReference type="NCBI Taxonomy" id="5742"/>
    <lineage>
        <taxon>Eukaryota</taxon>
        <taxon>Metamonada</taxon>
        <taxon>Diplomonadida</taxon>
        <taxon>Hexamitidae</taxon>
        <taxon>Giardiinae</taxon>
        <taxon>Giardia</taxon>
    </lineage>
</organism>
<evidence type="ECO:0000256" key="5">
    <source>
        <dbReference type="ARBA" id="ARBA00023136"/>
    </source>
</evidence>
<comment type="subcellular location">
    <subcellularLocation>
        <location evidence="1">Membrane</location>
        <topology evidence="1">Multi-pass membrane protein</topology>
    </subcellularLocation>
</comment>
<evidence type="ECO:0000313" key="9">
    <source>
        <dbReference type="Proteomes" id="UP000315496"/>
    </source>
</evidence>
<dbReference type="VEuPathDB" id="GiardiaDB:GMRT_10762"/>
<feature type="transmembrane region" description="Helical" evidence="6">
    <location>
        <begin position="36"/>
        <end position="61"/>
    </location>
</feature>
<dbReference type="GO" id="GO:0016020">
    <property type="term" value="C:membrane"/>
    <property type="evidence" value="ECO:0007669"/>
    <property type="project" value="UniProtKB-SubCell"/>
</dbReference>
<dbReference type="InterPro" id="IPR050932">
    <property type="entry name" value="TM2D1-3-like"/>
</dbReference>
<reference evidence="8 9" key="1">
    <citation type="submission" date="2019-05" db="EMBL/GenBank/DDBJ databases">
        <title>The compact genome of Giardia muris reveals important steps in the evolution of intestinal protozoan parasites.</title>
        <authorList>
            <person name="Xu F."/>
            <person name="Jimenez-Gonzalez A."/>
            <person name="Einarsson E."/>
            <person name="Astvaldsson A."/>
            <person name="Peirasmaki D."/>
            <person name="Eckmann L."/>
            <person name="Andersson J.O."/>
            <person name="Svard S.G."/>
            <person name="Jerlstrom-Hultqvist J."/>
        </authorList>
    </citation>
    <scope>NUCLEOTIDE SEQUENCE [LARGE SCALE GENOMIC DNA]</scope>
    <source>
        <strain evidence="8 9">Roberts-Thomson</strain>
    </source>
</reference>
<proteinExistence type="inferred from homology"/>
<dbReference type="PANTHER" id="PTHR21016:SF25">
    <property type="entry name" value="TM2 DOMAIN-CONTAINING PROTEIN DDB_G0277895-RELATED"/>
    <property type="match status" value="1"/>
</dbReference>
<evidence type="ECO:0000256" key="3">
    <source>
        <dbReference type="ARBA" id="ARBA00022692"/>
    </source>
</evidence>
<dbReference type="Proteomes" id="UP000315496">
    <property type="component" value="Chromosome 1"/>
</dbReference>
<evidence type="ECO:0000313" key="8">
    <source>
        <dbReference type="EMBL" id="TNJ30650.1"/>
    </source>
</evidence>
<feature type="transmembrane region" description="Helical" evidence="6">
    <location>
        <begin position="12"/>
        <end position="30"/>
    </location>
</feature>
<sequence length="109" mass="12639">MVQIRRRSILVCYVYWLFLGVFGGHQFYLYQYDLGFIYLFTAGIFLIGWVTDLFLIPLLVWEVNLIIDAINRQDAELLGEFGQETILHSTMDLPAVQQVYETSDDGPPN</sequence>
<dbReference type="AlphaFoldDB" id="A0A4Z1SYU9"/>
<dbReference type="Pfam" id="PF05154">
    <property type="entry name" value="TM2"/>
    <property type="match status" value="1"/>
</dbReference>
<evidence type="ECO:0000256" key="6">
    <source>
        <dbReference type="SAM" id="Phobius"/>
    </source>
</evidence>
<evidence type="ECO:0000259" key="7">
    <source>
        <dbReference type="Pfam" id="PF05154"/>
    </source>
</evidence>
<feature type="domain" description="TM2" evidence="7">
    <location>
        <begin position="6"/>
        <end position="54"/>
    </location>
</feature>
<keyword evidence="9" id="KW-1185">Reference proteome</keyword>
<accession>A0A4Z1SYU9</accession>
<evidence type="ECO:0000256" key="4">
    <source>
        <dbReference type="ARBA" id="ARBA00022989"/>
    </source>
</evidence>
<dbReference type="EMBL" id="VDLU01000001">
    <property type="protein sequence ID" value="TNJ30650.1"/>
    <property type="molecule type" value="Genomic_DNA"/>
</dbReference>
<keyword evidence="3 6" id="KW-0812">Transmembrane</keyword>
<name>A0A4Z1SYU9_GIAMU</name>
<dbReference type="OrthoDB" id="10262359at2759"/>
<evidence type="ECO:0000256" key="1">
    <source>
        <dbReference type="ARBA" id="ARBA00004141"/>
    </source>
</evidence>
<dbReference type="PANTHER" id="PTHR21016">
    <property type="entry name" value="BETA-AMYLOID BINDING PROTEIN-RELATED"/>
    <property type="match status" value="1"/>
</dbReference>
<comment type="caution">
    <text evidence="8">The sequence shown here is derived from an EMBL/GenBank/DDBJ whole genome shotgun (WGS) entry which is preliminary data.</text>
</comment>
<keyword evidence="4 6" id="KW-1133">Transmembrane helix</keyword>
<comment type="similarity">
    <text evidence="2">Belongs to the TM2 family.</text>
</comment>
<keyword evidence="5 6" id="KW-0472">Membrane</keyword>
<dbReference type="InterPro" id="IPR007829">
    <property type="entry name" value="TM2"/>
</dbReference>
<evidence type="ECO:0000256" key="2">
    <source>
        <dbReference type="ARBA" id="ARBA00008284"/>
    </source>
</evidence>